<feature type="region of interest" description="Disordered" evidence="1">
    <location>
        <begin position="120"/>
        <end position="151"/>
    </location>
</feature>
<proteinExistence type="predicted"/>
<sequence>MNTRRTPARRVEENDVNEKFHSQVKDVEQVPQGVQGDQVPIEGQGNEVPVVPLEMTNGEIREALLSIARALTTHPTCATYGKKHYGKCLARTSGLCGCGKDYHKVRYFPTIAFRGREGKEVAPNVSKDDAQNKRRFYALRTSGSKPNDDDE</sequence>
<gene>
    <name evidence="2" type="ORF">EJD97_003365</name>
</gene>
<protein>
    <submittedName>
        <fullName evidence="2">Uncharacterized protein</fullName>
    </submittedName>
</protein>
<accession>A0A6N2C2U7</accession>
<reference evidence="2" key="1">
    <citation type="submission" date="2019-05" db="EMBL/GenBank/DDBJ databases">
        <title>The de novo reference genome and transcriptome assemblies of the wild tomato species Solanum chilense.</title>
        <authorList>
            <person name="Stam R."/>
            <person name="Nosenko T."/>
            <person name="Hoerger A.C."/>
            <person name="Stephan W."/>
            <person name="Seidel M.A."/>
            <person name="Kuhn J.M.M."/>
            <person name="Haberer G."/>
            <person name="Tellier A."/>
        </authorList>
    </citation>
    <scope>NUCLEOTIDE SEQUENCE</scope>
    <source>
        <tissue evidence="2">Mature leaves</tissue>
    </source>
</reference>
<feature type="compositionally biased region" description="Basic and acidic residues" evidence="1">
    <location>
        <begin position="120"/>
        <end position="132"/>
    </location>
</feature>
<organism evidence="2">
    <name type="scientific">Solanum chilense</name>
    <name type="common">Tomato</name>
    <name type="synonym">Lycopersicon chilense</name>
    <dbReference type="NCBI Taxonomy" id="4083"/>
    <lineage>
        <taxon>Eukaryota</taxon>
        <taxon>Viridiplantae</taxon>
        <taxon>Streptophyta</taxon>
        <taxon>Embryophyta</taxon>
        <taxon>Tracheophyta</taxon>
        <taxon>Spermatophyta</taxon>
        <taxon>Magnoliopsida</taxon>
        <taxon>eudicotyledons</taxon>
        <taxon>Gunneridae</taxon>
        <taxon>Pentapetalae</taxon>
        <taxon>asterids</taxon>
        <taxon>lamiids</taxon>
        <taxon>Solanales</taxon>
        <taxon>Solanaceae</taxon>
        <taxon>Solanoideae</taxon>
        <taxon>Solaneae</taxon>
        <taxon>Solanum</taxon>
        <taxon>Solanum subgen. Lycopersicon</taxon>
    </lineage>
</organism>
<name>A0A6N2C2U7_SOLCI</name>
<evidence type="ECO:0000313" key="2">
    <source>
        <dbReference type="EMBL" id="TMW98873.1"/>
    </source>
</evidence>
<comment type="caution">
    <text evidence="2">The sequence shown here is derived from an EMBL/GenBank/DDBJ whole genome shotgun (WGS) entry which is preliminary data.</text>
</comment>
<evidence type="ECO:0000256" key="1">
    <source>
        <dbReference type="SAM" id="MobiDB-lite"/>
    </source>
</evidence>
<dbReference type="EMBL" id="RXGB01001452">
    <property type="protein sequence ID" value="TMW98873.1"/>
    <property type="molecule type" value="Genomic_DNA"/>
</dbReference>
<dbReference type="AlphaFoldDB" id="A0A6N2C2U7"/>